<dbReference type="InterPro" id="IPR005135">
    <property type="entry name" value="Endo/exonuclease/phosphatase"/>
</dbReference>
<proteinExistence type="predicted"/>
<dbReference type="InterPro" id="IPR036415">
    <property type="entry name" value="Lamin_tail_dom_sf"/>
</dbReference>
<reference evidence="3 4" key="1">
    <citation type="submission" date="2021-02" db="EMBL/GenBank/DDBJ databases">
        <title>De Novo genome assembly of isolated myxobacteria.</title>
        <authorList>
            <person name="Stevens D.C."/>
        </authorList>
    </citation>
    <scope>NUCLEOTIDE SEQUENCE [LARGE SCALE GENOMIC DNA]</scope>
    <source>
        <strain evidence="4">SCPEA02</strain>
    </source>
</reference>
<keyword evidence="1" id="KW-0732">Signal</keyword>
<feature type="chain" id="PRO_5046444774" evidence="1">
    <location>
        <begin position="17"/>
        <end position="573"/>
    </location>
</feature>
<feature type="domain" description="LTD" evidence="2">
    <location>
        <begin position="408"/>
        <end position="529"/>
    </location>
</feature>
<gene>
    <name evidence="3" type="ORF">JY651_12310</name>
</gene>
<evidence type="ECO:0000313" key="4">
    <source>
        <dbReference type="Proteomes" id="UP000662747"/>
    </source>
</evidence>
<dbReference type="Proteomes" id="UP000662747">
    <property type="component" value="Chromosome"/>
</dbReference>
<keyword evidence="4" id="KW-1185">Reference proteome</keyword>
<sequence length="573" mass="59511">MSRLHSLLLFFALATACGGDPSAIVSEPPLGEREDAVTIPSRGFASTLDVGCWNLEYFGSTSHGPSDETLQLQNARDVILGADLDIWGVEEIVSAAQFNTLVSQLPGYAGLLGSDPSVVGGSTYYTPGEQKVALLYKPSVATVLGARVILTANATSFGGRPPLEVRLRVSLNGHTEDLVVIVMHAKALSDADSWQRRVDGSQALKAYLDSNWPTAKVLVVGDFNDDVDVSIAASRASPYENFVADPVRYTLPTKALSDANLTSTTGYKAVIDHHLATNEQQAVYVPGSAEVYRVDAYIPNYDTMTTDHFPVLTRYTWGNEGAAVSVTSPNGGESWAGGGSATITWNANLVSTVKLEYSLDDGGTWVLIGTAPGSAGSSAWTVPDIATTRTRVRVSDAANASLADSSDATFTITSTSTPGNVVLHEILANEIGSDAGTEFIELLNTGGSLVDLSGWTLWDATGVRHTFASGTILEAGKAIVVFGKAASIPAGVSNAVGATTGGLSLNNGGDTVTLQKTGGTVVDTYTYAASLAAVDGVSMNRNPDGSATGSFVLHTNLSSLSASPGSRANGAAF</sequence>
<dbReference type="Gene3D" id="3.60.10.10">
    <property type="entry name" value="Endonuclease/exonuclease/phosphatase"/>
    <property type="match status" value="1"/>
</dbReference>
<dbReference type="EMBL" id="CP071090">
    <property type="protein sequence ID" value="QSQ25658.1"/>
    <property type="molecule type" value="Genomic_DNA"/>
</dbReference>
<dbReference type="Gene3D" id="2.60.40.1260">
    <property type="entry name" value="Lamin Tail domain"/>
    <property type="match status" value="1"/>
</dbReference>
<dbReference type="InterPro" id="IPR036691">
    <property type="entry name" value="Endo/exonu/phosph_ase_sf"/>
</dbReference>
<protein>
    <submittedName>
        <fullName evidence="3">Lamin tail domain-containing protein</fullName>
    </submittedName>
</protein>
<organism evidence="3 4">
    <name type="scientific">Pyxidicoccus parkwayensis</name>
    <dbReference type="NCBI Taxonomy" id="2813578"/>
    <lineage>
        <taxon>Bacteria</taxon>
        <taxon>Pseudomonadati</taxon>
        <taxon>Myxococcota</taxon>
        <taxon>Myxococcia</taxon>
        <taxon>Myxococcales</taxon>
        <taxon>Cystobacterineae</taxon>
        <taxon>Myxococcaceae</taxon>
        <taxon>Pyxidicoccus</taxon>
    </lineage>
</organism>
<evidence type="ECO:0000259" key="2">
    <source>
        <dbReference type="PROSITE" id="PS51841"/>
    </source>
</evidence>
<dbReference type="SUPFAM" id="SSF74853">
    <property type="entry name" value="Lamin A/C globular tail domain"/>
    <property type="match status" value="1"/>
</dbReference>
<feature type="signal peptide" evidence="1">
    <location>
        <begin position="1"/>
        <end position="16"/>
    </location>
</feature>
<evidence type="ECO:0000313" key="3">
    <source>
        <dbReference type="EMBL" id="QSQ25658.1"/>
    </source>
</evidence>
<dbReference type="InterPro" id="IPR001322">
    <property type="entry name" value="Lamin_tail_dom"/>
</dbReference>
<dbReference type="RefSeq" id="WP_206727211.1">
    <property type="nucleotide sequence ID" value="NZ_CP071090.1"/>
</dbReference>
<accession>A0ABX7P597</accession>
<dbReference type="SUPFAM" id="SSF56219">
    <property type="entry name" value="DNase I-like"/>
    <property type="match status" value="1"/>
</dbReference>
<dbReference type="Pfam" id="PF00932">
    <property type="entry name" value="LTD"/>
    <property type="match status" value="1"/>
</dbReference>
<dbReference type="PROSITE" id="PS51841">
    <property type="entry name" value="LTD"/>
    <property type="match status" value="1"/>
</dbReference>
<evidence type="ECO:0000256" key="1">
    <source>
        <dbReference type="SAM" id="SignalP"/>
    </source>
</evidence>
<dbReference type="PROSITE" id="PS51257">
    <property type="entry name" value="PROKAR_LIPOPROTEIN"/>
    <property type="match status" value="1"/>
</dbReference>
<name>A0ABX7P597_9BACT</name>
<dbReference type="Pfam" id="PF03372">
    <property type="entry name" value="Exo_endo_phos"/>
    <property type="match status" value="1"/>
</dbReference>